<comment type="caution">
    <text evidence="2">The sequence shown here is derived from an EMBL/GenBank/DDBJ whole genome shotgun (WGS) entry which is preliminary data.</text>
</comment>
<dbReference type="EMBL" id="MYFO01000012">
    <property type="protein sequence ID" value="TFE87736.1"/>
    <property type="molecule type" value="Genomic_DNA"/>
</dbReference>
<organism evidence="2 3">
    <name type="scientific">Paenibacillus athensensis</name>
    <dbReference type="NCBI Taxonomy" id="1967502"/>
    <lineage>
        <taxon>Bacteria</taxon>
        <taxon>Bacillati</taxon>
        <taxon>Bacillota</taxon>
        <taxon>Bacilli</taxon>
        <taxon>Bacillales</taxon>
        <taxon>Paenibacillaceae</taxon>
        <taxon>Paenibacillus</taxon>
    </lineage>
</organism>
<dbReference type="PROSITE" id="PS50883">
    <property type="entry name" value="EAL"/>
    <property type="match status" value="1"/>
</dbReference>
<dbReference type="GO" id="GO:0071111">
    <property type="term" value="F:cyclic-guanylate-specific phosphodiesterase activity"/>
    <property type="evidence" value="ECO:0007669"/>
    <property type="project" value="InterPro"/>
</dbReference>
<dbReference type="SMART" id="SM00052">
    <property type="entry name" value="EAL"/>
    <property type="match status" value="1"/>
</dbReference>
<dbReference type="PANTHER" id="PTHR33121:SF76">
    <property type="entry name" value="SIGNALING PROTEIN"/>
    <property type="match status" value="1"/>
</dbReference>
<dbReference type="Pfam" id="PF00563">
    <property type="entry name" value="EAL"/>
    <property type="match status" value="1"/>
</dbReference>
<evidence type="ECO:0000313" key="3">
    <source>
        <dbReference type="Proteomes" id="UP000298246"/>
    </source>
</evidence>
<name>A0A4Y8Q2M0_9BACL</name>
<evidence type="ECO:0000259" key="1">
    <source>
        <dbReference type="PROSITE" id="PS50883"/>
    </source>
</evidence>
<dbReference type="CDD" id="cd01948">
    <property type="entry name" value="EAL"/>
    <property type="match status" value="1"/>
</dbReference>
<evidence type="ECO:0000313" key="2">
    <source>
        <dbReference type="EMBL" id="TFE87736.1"/>
    </source>
</evidence>
<dbReference type="InterPro" id="IPR035919">
    <property type="entry name" value="EAL_sf"/>
</dbReference>
<dbReference type="SUPFAM" id="SSF141868">
    <property type="entry name" value="EAL domain-like"/>
    <property type="match status" value="1"/>
</dbReference>
<proteinExistence type="predicted"/>
<dbReference type="Gene3D" id="3.20.20.450">
    <property type="entry name" value="EAL domain"/>
    <property type="match status" value="1"/>
</dbReference>
<feature type="domain" description="EAL" evidence="1">
    <location>
        <begin position="192"/>
        <end position="442"/>
    </location>
</feature>
<dbReference type="InterPro" id="IPR001633">
    <property type="entry name" value="EAL_dom"/>
</dbReference>
<dbReference type="AlphaFoldDB" id="A0A4Y8Q2M0"/>
<accession>A0A4Y8Q2M0</accession>
<sequence length="456" mass="52494">MGVSYFVHKWKERLKVMMALPLSNSSLRFFPPDFSLRDPIVSRLRHFRRQGQNCGLLLLYLEDFHHYFATYPFSHTERLQRHIRKSLMAALKEHVQMDDVIGVKQYGGENFCIFIKGAHASGFEELNRTGYTLRKLLEKKLETSSAAPVHGSLQFQAGAYLFDRDIENTHAAVQSAVHYAQSVATKKLPPHFSRTRQELNRIIHEEAITVLAQPIMCLRQGDVFGWEILTRGPQNTPFHTPTELFEFAYQADLLSKLEFLVMRKALQEIHHRGIKEQVFINITPISLSHPLFLDQLLNELKLYPDILPSQIVLEITERHNIRDYAHMGSIMARYRTQGFRFAVDDAGAGYSSLQSISELIPDIIKIDKSVIQNIDQLSVKQSLLKALLFFAENINCEVIAEGVEREEEADMLLHLKVQMGQGFYFARPQPMQSASERVVQFDRLKEKIQQRQANSA</sequence>
<dbReference type="Proteomes" id="UP000298246">
    <property type="component" value="Unassembled WGS sequence"/>
</dbReference>
<keyword evidence="3" id="KW-1185">Reference proteome</keyword>
<dbReference type="InterPro" id="IPR043128">
    <property type="entry name" value="Rev_trsase/Diguanyl_cyclase"/>
</dbReference>
<gene>
    <name evidence="2" type="ORF">B5M42_11035</name>
</gene>
<protein>
    <recommendedName>
        <fullName evidence="1">EAL domain-containing protein</fullName>
    </recommendedName>
</protein>
<dbReference type="Gene3D" id="3.30.70.270">
    <property type="match status" value="1"/>
</dbReference>
<dbReference type="PANTHER" id="PTHR33121">
    <property type="entry name" value="CYCLIC DI-GMP PHOSPHODIESTERASE PDEF"/>
    <property type="match status" value="1"/>
</dbReference>
<dbReference type="InterPro" id="IPR050706">
    <property type="entry name" value="Cyclic-di-GMP_PDE-like"/>
</dbReference>
<reference evidence="2 3" key="1">
    <citation type="submission" date="2017-03" db="EMBL/GenBank/DDBJ databases">
        <title>Isolation of Levoglucosan Utilizing Bacteria.</title>
        <authorList>
            <person name="Arya A.S."/>
        </authorList>
    </citation>
    <scope>NUCLEOTIDE SEQUENCE [LARGE SCALE GENOMIC DNA]</scope>
    <source>
        <strain evidence="2 3">MEC069</strain>
    </source>
</reference>